<dbReference type="AlphaFoldDB" id="A0A7X5ZU12"/>
<dbReference type="CDD" id="cd08023">
    <property type="entry name" value="GH16_laminarinase_like"/>
    <property type="match status" value="1"/>
</dbReference>
<dbReference type="PANTHER" id="PTHR10963">
    <property type="entry name" value="GLYCOSYL HYDROLASE-RELATED"/>
    <property type="match status" value="1"/>
</dbReference>
<dbReference type="InterPro" id="IPR000757">
    <property type="entry name" value="Beta-glucanase-like"/>
</dbReference>
<dbReference type="PANTHER" id="PTHR10963:SF55">
    <property type="entry name" value="GLYCOSIDE HYDROLASE FAMILY 16 PROTEIN"/>
    <property type="match status" value="1"/>
</dbReference>
<dbReference type="GO" id="GO:0005975">
    <property type="term" value="P:carbohydrate metabolic process"/>
    <property type="evidence" value="ECO:0007669"/>
    <property type="project" value="InterPro"/>
</dbReference>
<evidence type="ECO:0000256" key="2">
    <source>
        <dbReference type="SAM" id="SignalP"/>
    </source>
</evidence>
<proteinExistence type="inferred from homology"/>
<evidence type="ECO:0000313" key="4">
    <source>
        <dbReference type="EMBL" id="NIJ63209.1"/>
    </source>
</evidence>
<dbReference type="Gene3D" id="2.60.120.200">
    <property type="match status" value="1"/>
</dbReference>
<keyword evidence="2" id="KW-0732">Signal</keyword>
<comment type="caution">
    <text evidence="4">The sequence shown here is derived from an EMBL/GenBank/DDBJ whole genome shotgun (WGS) entry which is preliminary data.</text>
</comment>
<dbReference type="Proteomes" id="UP000564677">
    <property type="component" value="Unassembled WGS sequence"/>
</dbReference>
<organism evidence="4 5">
    <name type="scientific">Sphingomonas leidyi</name>
    <dbReference type="NCBI Taxonomy" id="68569"/>
    <lineage>
        <taxon>Bacteria</taxon>
        <taxon>Pseudomonadati</taxon>
        <taxon>Pseudomonadota</taxon>
        <taxon>Alphaproteobacteria</taxon>
        <taxon>Sphingomonadales</taxon>
        <taxon>Sphingomonadaceae</taxon>
        <taxon>Sphingomonas</taxon>
    </lineage>
</organism>
<dbReference type="Pfam" id="PF00722">
    <property type="entry name" value="Glyco_hydro_16"/>
    <property type="match status" value="1"/>
</dbReference>
<evidence type="ECO:0000259" key="3">
    <source>
        <dbReference type="PROSITE" id="PS51762"/>
    </source>
</evidence>
<dbReference type="EMBL" id="JAASQV010000001">
    <property type="protein sequence ID" value="NIJ63209.1"/>
    <property type="molecule type" value="Genomic_DNA"/>
</dbReference>
<feature type="chain" id="PRO_5031099829" evidence="2">
    <location>
        <begin position="19"/>
        <end position="286"/>
    </location>
</feature>
<name>A0A7X5ZU12_9SPHN</name>
<evidence type="ECO:0000313" key="5">
    <source>
        <dbReference type="Proteomes" id="UP000564677"/>
    </source>
</evidence>
<dbReference type="PROSITE" id="PS51762">
    <property type="entry name" value="GH16_2"/>
    <property type="match status" value="1"/>
</dbReference>
<dbReference type="InterPro" id="IPR013320">
    <property type="entry name" value="ConA-like_dom_sf"/>
</dbReference>
<dbReference type="GO" id="GO:0004553">
    <property type="term" value="F:hydrolase activity, hydrolyzing O-glycosyl compounds"/>
    <property type="evidence" value="ECO:0007669"/>
    <property type="project" value="InterPro"/>
</dbReference>
<dbReference type="SUPFAM" id="SSF49899">
    <property type="entry name" value="Concanavalin A-like lectins/glucanases"/>
    <property type="match status" value="1"/>
</dbReference>
<reference evidence="4 5" key="1">
    <citation type="submission" date="2020-03" db="EMBL/GenBank/DDBJ databases">
        <title>Genomic Encyclopedia of Type Strains, Phase IV (KMG-IV): sequencing the most valuable type-strain genomes for metagenomic binning, comparative biology and taxonomic classification.</title>
        <authorList>
            <person name="Goeker M."/>
        </authorList>
    </citation>
    <scope>NUCLEOTIDE SEQUENCE [LARGE SCALE GENOMIC DNA]</scope>
    <source>
        <strain evidence="4 5">DSM 4733</strain>
    </source>
</reference>
<keyword evidence="5" id="KW-1185">Reference proteome</keyword>
<feature type="signal peptide" evidence="2">
    <location>
        <begin position="1"/>
        <end position="18"/>
    </location>
</feature>
<comment type="similarity">
    <text evidence="1">Belongs to the glycosyl hydrolase 16 family.</text>
</comment>
<feature type="domain" description="GH16" evidence="3">
    <location>
        <begin position="25"/>
        <end position="286"/>
    </location>
</feature>
<gene>
    <name evidence="4" type="ORF">FHR20_000140</name>
</gene>
<dbReference type="InterPro" id="IPR050546">
    <property type="entry name" value="Glycosyl_Hydrlase_16"/>
</dbReference>
<sequence>MRCGALAAALLLPGAASAQTIQAPLSTAHADEPVAVPAGYALVWSDEFDGKRLDPRKWAYDTSRNKEGWWNNELQYYAANRRENVRLERGRLVIEARRERLSGRADHGGQDYSSGKIQTRGLADWTGGFVEVRAKLACGKGLWPAIWMLGSDEKAGWPGLGEIDIMEHVGWDPGRIHGSIHTKAYNHVIKTQKTAQAMVPDACTAFHDYQLDWNQDRMLIGVDGRAFLRFDNDHKGNPDTWPFAGPQYLILNVAVGGWGGDKGIDADAFPSRMEVDYVRVWQKKPG</sequence>
<evidence type="ECO:0000256" key="1">
    <source>
        <dbReference type="ARBA" id="ARBA00006865"/>
    </source>
</evidence>
<protein>
    <submittedName>
        <fullName evidence="4">Beta-glucanase (GH16 family)</fullName>
    </submittedName>
</protein>
<accession>A0A7X5ZU12</accession>
<dbReference type="RefSeq" id="WP_167297790.1">
    <property type="nucleotide sequence ID" value="NZ_JAASQV010000001.1"/>
</dbReference>